<comment type="caution">
    <text evidence="2">The sequence shown here is derived from an EMBL/GenBank/DDBJ whole genome shotgun (WGS) entry which is preliminary data.</text>
</comment>
<evidence type="ECO:0000313" key="2">
    <source>
        <dbReference type="EMBL" id="GGM22041.1"/>
    </source>
</evidence>
<dbReference type="SUPFAM" id="SSF56281">
    <property type="entry name" value="Metallo-hydrolase/oxidoreductase"/>
    <property type="match status" value="1"/>
</dbReference>
<reference evidence="2" key="1">
    <citation type="journal article" date="2014" name="Int. J. Syst. Evol. Microbiol.">
        <title>Complete genome sequence of Corynebacterium casei LMG S-19264T (=DSM 44701T), isolated from a smear-ripened cheese.</title>
        <authorList>
            <consortium name="US DOE Joint Genome Institute (JGI-PGF)"/>
            <person name="Walter F."/>
            <person name="Albersmeier A."/>
            <person name="Kalinowski J."/>
            <person name="Ruckert C."/>
        </authorList>
    </citation>
    <scope>NUCLEOTIDE SEQUENCE</scope>
    <source>
        <strain evidence="2">JCM 19831</strain>
    </source>
</reference>
<protein>
    <submittedName>
        <fullName evidence="2">Membrane protein</fullName>
    </submittedName>
</protein>
<dbReference type="RefSeq" id="WP_190249846.1">
    <property type="nucleotide sequence ID" value="NZ_BMPI01000009.1"/>
</dbReference>
<dbReference type="AlphaFoldDB" id="A0A917TFX9"/>
<dbReference type="Pfam" id="PF12706">
    <property type="entry name" value="Lactamase_B_2"/>
    <property type="match status" value="1"/>
</dbReference>
<dbReference type="Gene3D" id="3.60.15.10">
    <property type="entry name" value="Ribonuclease Z/Hydroxyacylglutathione hydrolase-like"/>
    <property type="match status" value="1"/>
</dbReference>
<dbReference type="InterPro" id="IPR036866">
    <property type="entry name" value="RibonucZ/Hydroxyglut_hydro"/>
</dbReference>
<gene>
    <name evidence="2" type="ORF">GCM10007977_024010</name>
</gene>
<organism evidence="2 3">
    <name type="scientific">Dactylosporangium sucinum</name>
    <dbReference type="NCBI Taxonomy" id="1424081"/>
    <lineage>
        <taxon>Bacteria</taxon>
        <taxon>Bacillati</taxon>
        <taxon>Actinomycetota</taxon>
        <taxon>Actinomycetes</taxon>
        <taxon>Micromonosporales</taxon>
        <taxon>Micromonosporaceae</taxon>
        <taxon>Dactylosporangium</taxon>
    </lineage>
</organism>
<evidence type="ECO:0000313" key="3">
    <source>
        <dbReference type="Proteomes" id="UP000642070"/>
    </source>
</evidence>
<name>A0A917TFX9_9ACTN</name>
<dbReference type="GO" id="GO:0005737">
    <property type="term" value="C:cytoplasm"/>
    <property type="evidence" value="ECO:0007669"/>
    <property type="project" value="TreeGrafter"/>
</dbReference>
<sequence>MDVTWWGHATCAVRDRGTTILTDPVLRNRLAHLHRRRGPRPVLAEAPDAVVISHLHGDHCDLPSLRMLPVTTTLIVPKGAGGFVGARTGGGRRVVELAPGDETSVGELTVRAVPASHDGGRTPKSRVRAIAVGYVISGSRSAWFGGDTGLFDEMKDIGPVDLALVPVWGWGWTLGPGHLDPAGAAEAMRLVGPARAVPIHWGTLWPVGCGRVRPDRFVRPGDEFAAFTATAAPRTAVDVLAPGGSMSLA</sequence>
<dbReference type="EMBL" id="BMPI01000009">
    <property type="protein sequence ID" value="GGM22041.1"/>
    <property type="molecule type" value="Genomic_DNA"/>
</dbReference>
<accession>A0A917TFX9</accession>
<dbReference type="InterPro" id="IPR001279">
    <property type="entry name" value="Metallo-B-lactamas"/>
</dbReference>
<dbReference type="PANTHER" id="PTHR15032:SF36">
    <property type="entry name" value="METALLO-BETA-LACTAMASE DOMAIN-CONTAINING PROTEIN"/>
    <property type="match status" value="1"/>
</dbReference>
<reference evidence="2" key="2">
    <citation type="submission" date="2020-09" db="EMBL/GenBank/DDBJ databases">
        <authorList>
            <person name="Sun Q."/>
            <person name="Ohkuma M."/>
        </authorList>
    </citation>
    <scope>NUCLEOTIDE SEQUENCE</scope>
    <source>
        <strain evidence="2">JCM 19831</strain>
    </source>
</reference>
<dbReference type="PANTHER" id="PTHR15032">
    <property type="entry name" value="N-ACYL-PHOSPHATIDYLETHANOLAMINE-HYDROLYZING PHOSPHOLIPASE D"/>
    <property type="match status" value="1"/>
</dbReference>
<keyword evidence="3" id="KW-1185">Reference proteome</keyword>
<proteinExistence type="predicted"/>
<evidence type="ECO:0000259" key="1">
    <source>
        <dbReference type="Pfam" id="PF12706"/>
    </source>
</evidence>
<feature type="domain" description="Metallo-beta-lactamase" evidence="1">
    <location>
        <begin position="18"/>
        <end position="201"/>
    </location>
</feature>
<dbReference type="Proteomes" id="UP000642070">
    <property type="component" value="Unassembled WGS sequence"/>
</dbReference>